<feature type="coiled-coil region" evidence="1">
    <location>
        <begin position="473"/>
        <end position="559"/>
    </location>
</feature>
<evidence type="ECO:0000256" key="1">
    <source>
        <dbReference type="SAM" id="Coils"/>
    </source>
</evidence>
<organism evidence="3">
    <name type="scientific">Ostreococcus tauri</name>
    <name type="common">Marine green alga</name>
    <dbReference type="NCBI Taxonomy" id="70448"/>
    <lineage>
        <taxon>Eukaryota</taxon>
        <taxon>Viridiplantae</taxon>
        <taxon>Chlorophyta</taxon>
        <taxon>Mamiellophyceae</taxon>
        <taxon>Mamiellales</taxon>
        <taxon>Bathycoccaceae</taxon>
        <taxon>Ostreococcus</taxon>
    </lineage>
</organism>
<reference evidence="3" key="1">
    <citation type="submission" date="2017-04" db="EMBL/GenBank/DDBJ databases">
        <title>Population genomics of picophytoplankton unveils novel chromosome hypervariability.</title>
        <authorList>
            <consortium name="DOE Joint Genome Institute"/>
            <person name="Blanc-Mathieu R."/>
            <person name="Krasovec M."/>
            <person name="Hebrard M."/>
            <person name="Yau S."/>
            <person name="Desgranges E."/>
            <person name="Martin J."/>
            <person name="Schackwitz W."/>
            <person name="Kuo A."/>
            <person name="Salin G."/>
            <person name="Donnadieu C."/>
            <person name="Desdevises Y."/>
            <person name="Sanchez-Ferandin S."/>
            <person name="Moreau H."/>
            <person name="Rivals E."/>
            <person name="Grigoriev I.V."/>
            <person name="Grimsley N."/>
            <person name="Eyre-Walker A."/>
            <person name="Piganeau G."/>
        </authorList>
    </citation>
    <scope>NUCLEOTIDE SEQUENCE [LARGE SCALE GENOMIC DNA]</scope>
    <source>
        <strain evidence="3">RCC 1115</strain>
    </source>
</reference>
<dbReference type="EMBL" id="KZ155784">
    <property type="protein sequence ID" value="OUS46181.1"/>
    <property type="molecule type" value="Genomic_DNA"/>
</dbReference>
<feature type="compositionally biased region" description="Basic and acidic residues" evidence="2">
    <location>
        <begin position="171"/>
        <end position="202"/>
    </location>
</feature>
<feature type="compositionally biased region" description="Basic and acidic residues" evidence="2">
    <location>
        <begin position="80"/>
        <end position="101"/>
    </location>
</feature>
<name>A0A1Y5I9P4_OSTTA</name>
<proteinExistence type="predicted"/>
<dbReference type="Proteomes" id="UP000195557">
    <property type="component" value="Unassembled WGS sequence"/>
</dbReference>
<accession>A0A1Y5I9P4</accession>
<evidence type="ECO:0000313" key="3">
    <source>
        <dbReference type="EMBL" id="OUS46181.1"/>
    </source>
</evidence>
<feature type="coiled-coil region" evidence="1">
    <location>
        <begin position="605"/>
        <end position="669"/>
    </location>
</feature>
<keyword evidence="1" id="KW-0175">Coiled coil</keyword>
<sequence length="736" mass="84071">MRARAFGGEHTRRRAIFHDLGNAPYRRRESFDAAAHERAVAAACAGRGSDDDDERDAMASERRAMTARAVRALETQARASEAESRAEKETEARVHRERELESANQLAQRASVSERLKRHAEREVVELTRELETLRCEKERERDVLEERLASVTEGREREWEEMRDALAQAREDRERLSAEGARLERENEEARERERTLRDDLAGATDSLTETKRLLEDVQTNKAYVDEELSEMRDEMVRVRSDLEETAAANKSLERELRESRRKSEALAAAVHTARGNDSAARTMMRDSVLTFARMEDAANAREIQILKERHAAEIERMQEEFAAALARSNATQGEIAHNTVDETQRVKRTLREVEDDAREAVRNARRREEDANAEATKLRQELAKTKARLNAMVEAGEGQLSHASIREAQAARLAAAQAQAVCRDLQSELEAEHESAEAARHEAAVTLHKFFEIRDKYEQREALVIHQKESIQELKRDVERRDGQIEELKARCKELKLCLRDNEVTYLNRQDLTEEVEHLNRIIADANIRDRDRSIELHRERERADNYAERLEQCESQLCEESHKRIQLERAMRDVDGAMSKAETDAVRAEAMSASAILLEAEVLRLTRVNEQAETRVAELEGRVEDLIEQADSLASSKNPNQAIRYLEKLRYEREVAEKDAEDAGKAVQSMKAALQFVVCAKRETRDKIVTYAREARKTGRVYTDAPGIPSGVAADVWARVVETVARLDLDSIE</sequence>
<gene>
    <name evidence="3" type="ORF">BE221DRAFT_192161</name>
</gene>
<feature type="region of interest" description="Disordered" evidence="2">
    <location>
        <begin position="42"/>
        <end position="61"/>
    </location>
</feature>
<dbReference type="AlphaFoldDB" id="A0A1Y5I9P4"/>
<feature type="compositionally biased region" description="Polar residues" evidence="2">
    <location>
        <begin position="102"/>
        <end position="111"/>
    </location>
</feature>
<feature type="region of interest" description="Disordered" evidence="2">
    <location>
        <begin position="74"/>
        <end position="118"/>
    </location>
</feature>
<feature type="coiled-coil region" evidence="1">
    <location>
        <begin position="302"/>
        <end position="444"/>
    </location>
</feature>
<feature type="region of interest" description="Disordered" evidence="2">
    <location>
        <begin position="171"/>
        <end position="205"/>
    </location>
</feature>
<protein>
    <submittedName>
        <fullName evidence="3">Myosin class II heavy chain</fullName>
    </submittedName>
</protein>
<evidence type="ECO:0000256" key="2">
    <source>
        <dbReference type="SAM" id="MobiDB-lite"/>
    </source>
</evidence>